<evidence type="ECO:0000256" key="14">
    <source>
        <dbReference type="ARBA" id="ARBA00022842"/>
    </source>
</evidence>
<evidence type="ECO:0000256" key="18">
    <source>
        <dbReference type="ARBA" id="ARBA00023242"/>
    </source>
</evidence>
<evidence type="ECO:0000256" key="1">
    <source>
        <dbReference type="ARBA" id="ARBA00001946"/>
    </source>
</evidence>
<evidence type="ECO:0000256" key="17">
    <source>
        <dbReference type="ARBA" id="ARBA00023204"/>
    </source>
</evidence>
<dbReference type="FunFam" id="3.40.1170.60:FF:000002">
    <property type="entry name" value="Polymerase (DNA directed) kappa"/>
    <property type="match status" value="1"/>
</dbReference>
<comment type="subcellular location">
    <subcellularLocation>
        <location evidence="2">Nucleus</location>
    </subcellularLocation>
</comment>
<evidence type="ECO:0000256" key="5">
    <source>
        <dbReference type="ARBA" id="ARBA00016178"/>
    </source>
</evidence>
<feature type="compositionally biased region" description="Polar residues" evidence="20">
    <location>
        <begin position="212"/>
        <end position="238"/>
    </location>
</feature>
<dbReference type="GO" id="GO:0003887">
    <property type="term" value="F:DNA-directed DNA polymerase activity"/>
    <property type="evidence" value="ECO:0000318"/>
    <property type="project" value="GO_Central"/>
</dbReference>
<evidence type="ECO:0000256" key="11">
    <source>
        <dbReference type="ARBA" id="ARBA00022763"/>
    </source>
</evidence>
<evidence type="ECO:0000256" key="13">
    <source>
        <dbReference type="ARBA" id="ARBA00022833"/>
    </source>
</evidence>
<keyword evidence="12" id="KW-0863">Zinc-finger</keyword>
<organism evidence="22 23">
    <name type="scientific">Nematostella vectensis</name>
    <name type="common">Starlet sea anemone</name>
    <dbReference type="NCBI Taxonomy" id="45351"/>
    <lineage>
        <taxon>Eukaryota</taxon>
        <taxon>Metazoa</taxon>
        <taxon>Cnidaria</taxon>
        <taxon>Anthozoa</taxon>
        <taxon>Hexacorallia</taxon>
        <taxon>Actiniaria</taxon>
        <taxon>Edwardsiidae</taxon>
        <taxon>Nematostella</taxon>
    </lineage>
</organism>
<dbReference type="FunFam" id="1.10.150.810:FF:000005">
    <property type="entry name" value="DNA polymerase kappa-like"/>
    <property type="match status" value="1"/>
</dbReference>
<comment type="catalytic activity">
    <reaction evidence="19">
        <text>DNA(n) + a 2'-deoxyribonucleoside 5'-triphosphate = DNA(n+1) + diphosphate</text>
        <dbReference type="Rhea" id="RHEA:22508"/>
        <dbReference type="Rhea" id="RHEA-COMP:17339"/>
        <dbReference type="Rhea" id="RHEA-COMP:17340"/>
        <dbReference type="ChEBI" id="CHEBI:33019"/>
        <dbReference type="ChEBI" id="CHEBI:61560"/>
        <dbReference type="ChEBI" id="CHEBI:173112"/>
        <dbReference type="EC" id="2.7.7.7"/>
    </reaction>
</comment>
<gene>
    <name evidence="22" type="ORF">NEMVEDRAFT_v1g21291</name>
</gene>
<comment type="cofactor">
    <cofactor evidence="1">
        <name>Mg(2+)</name>
        <dbReference type="ChEBI" id="CHEBI:18420"/>
    </cofactor>
</comment>
<dbReference type="Gene3D" id="3.30.1490.100">
    <property type="entry name" value="DNA polymerase, Y-family, little finger domain"/>
    <property type="match status" value="1"/>
</dbReference>
<evidence type="ECO:0000256" key="4">
    <source>
        <dbReference type="ARBA" id="ARBA00012417"/>
    </source>
</evidence>
<dbReference type="PROSITE" id="PS50173">
    <property type="entry name" value="UMUC"/>
    <property type="match status" value="1"/>
</dbReference>
<dbReference type="HAMAP" id="MF_01113">
    <property type="entry name" value="DNApol_IV"/>
    <property type="match status" value="1"/>
</dbReference>
<dbReference type="PhylomeDB" id="A7SB19"/>
<dbReference type="InterPro" id="IPR022880">
    <property type="entry name" value="DNApol_IV"/>
</dbReference>
<dbReference type="EC" id="2.7.7.7" evidence="4"/>
<dbReference type="Pfam" id="PF11799">
    <property type="entry name" value="IMS_C"/>
    <property type="match status" value="1"/>
</dbReference>
<keyword evidence="17" id="KW-0234">DNA repair</keyword>
<dbReference type="OMA" id="EVYTRQV"/>
<dbReference type="InterPro" id="IPR050116">
    <property type="entry name" value="DNA_polymerase-Y"/>
</dbReference>
<keyword evidence="10" id="KW-0479">Metal-binding</keyword>
<evidence type="ECO:0000256" key="2">
    <source>
        <dbReference type="ARBA" id="ARBA00004123"/>
    </source>
</evidence>
<dbReference type="FunFam" id="3.30.70.270:FF:000151">
    <property type="entry name" value="Polymerase (DNA directed) kappa"/>
    <property type="match status" value="1"/>
</dbReference>
<keyword evidence="9" id="KW-0235">DNA replication</keyword>
<reference evidence="22 23" key="1">
    <citation type="journal article" date="2007" name="Science">
        <title>Sea anemone genome reveals ancestral eumetazoan gene repertoire and genomic organization.</title>
        <authorList>
            <person name="Putnam N.H."/>
            <person name="Srivastava M."/>
            <person name="Hellsten U."/>
            <person name="Dirks B."/>
            <person name="Chapman J."/>
            <person name="Salamov A."/>
            <person name="Terry A."/>
            <person name="Shapiro H."/>
            <person name="Lindquist E."/>
            <person name="Kapitonov V.V."/>
            <person name="Jurka J."/>
            <person name="Genikhovich G."/>
            <person name="Grigoriev I.V."/>
            <person name="Lucas S.M."/>
            <person name="Steele R.E."/>
            <person name="Finnerty J.R."/>
            <person name="Technau U."/>
            <person name="Martindale M.Q."/>
            <person name="Rokhsar D.S."/>
        </authorList>
    </citation>
    <scope>NUCLEOTIDE SEQUENCE [LARGE SCALE GENOMIC DNA]</scope>
    <source>
        <strain evidence="23">CH2 X CH6</strain>
    </source>
</reference>
<feature type="non-terminal residue" evidence="22">
    <location>
        <position position="1"/>
    </location>
</feature>
<feature type="non-terminal residue" evidence="22">
    <location>
        <position position="483"/>
    </location>
</feature>
<evidence type="ECO:0000256" key="9">
    <source>
        <dbReference type="ARBA" id="ARBA00022705"/>
    </source>
</evidence>
<evidence type="ECO:0000256" key="12">
    <source>
        <dbReference type="ARBA" id="ARBA00022771"/>
    </source>
</evidence>
<evidence type="ECO:0000256" key="6">
    <source>
        <dbReference type="ARBA" id="ARBA00022457"/>
    </source>
</evidence>
<dbReference type="SUPFAM" id="SSF100879">
    <property type="entry name" value="Lesion bypass DNA polymerase (Y-family), little finger domain"/>
    <property type="match status" value="1"/>
</dbReference>
<dbReference type="GO" id="GO:0042276">
    <property type="term" value="P:error-prone translesion synthesis"/>
    <property type="evidence" value="ECO:0000318"/>
    <property type="project" value="GO_Central"/>
</dbReference>
<evidence type="ECO:0000256" key="8">
    <source>
        <dbReference type="ARBA" id="ARBA00022695"/>
    </source>
</evidence>
<dbReference type="GO" id="GO:0005634">
    <property type="term" value="C:nucleus"/>
    <property type="evidence" value="ECO:0000318"/>
    <property type="project" value="GO_Central"/>
</dbReference>
<dbReference type="GO" id="GO:0003684">
    <property type="term" value="F:damaged DNA binding"/>
    <property type="evidence" value="ECO:0007669"/>
    <property type="project" value="InterPro"/>
</dbReference>
<dbReference type="InterPro" id="IPR001126">
    <property type="entry name" value="UmuC"/>
</dbReference>
<keyword evidence="16" id="KW-0238">DNA-binding</keyword>
<dbReference type="InterPro" id="IPR043502">
    <property type="entry name" value="DNA/RNA_pol_sf"/>
</dbReference>
<dbReference type="GO" id="GO:0006281">
    <property type="term" value="P:DNA repair"/>
    <property type="evidence" value="ECO:0007669"/>
    <property type="project" value="UniProtKB-KW"/>
</dbReference>
<dbReference type="FunFam" id="3.30.1490.100:FF:000004">
    <property type="entry name" value="DNA polymerase IV"/>
    <property type="match status" value="1"/>
</dbReference>
<dbReference type="CDD" id="cd03586">
    <property type="entry name" value="PolY_Pol_IV_kappa"/>
    <property type="match status" value="1"/>
</dbReference>
<accession>A7SB19</accession>
<dbReference type="eggNOG" id="KOG2094">
    <property type="taxonomic scope" value="Eukaryota"/>
</dbReference>
<keyword evidence="11" id="KW-0227">DNA damage</keyword>
<dbReference type="STRING" id="45351.A7SB19"/>
<dbReference type="Proteomes" id="UP000001593">
    <property type="component" value="Unassembled WGS sequence"/>
</dbReference>
<dbReference type="Gene3D" id="3.30.70.270">
    <property type="match status" value="1"/>
</dbReference>
<dbReference type="GO" id="GO:0008270">
    <property type="term" value="F:zinc ion binding"/>
    <property type="evidence" value="ECO:0007669"/>
    <property type="project" value="UniProtKB-KW"/>
</dbReference>
<evidence type="ECO:0000313" key="22">
    <source>
        <dbReference type="EMBL" id="EDO39102.1"/>
    </source>
</evidence>
<dbReference type="InterPro" id="IPR036775">
    <property type="entry name" value="DNA_pol_Y-fam_lit_finger_sf"/>
</dbReference>
<dbReference type="AlphaFoldDB" id="A7SB19"/>
<keyword evidence="15" id="KW-0239">DNA-directed DNA polymerase</keyword>
<dbReference type="GO" id="GO:0006260">
    <property type="term" value="P:DNA replication"/>
    <property type="evidence" value="ECO:0007669"/>
    <property type="project" value="UniProtKB-KW"/>
</dbReference>
<dbReference type="InterPro" id="IPR017961">
    <property type="entry name" value="DNA_pol_Y-fam_little_finger"/>
</dbReference>
<keyword evidence="6" id="KW-0515">Mutator protein</keyword>
<evidence type="ECO:0000256" key="19">
    <source>
        <dbReference type="ARBA" id="ARBA00049244"/>
    </source>
</evidence>
<name>A7SB19_NEMVE</name>
<sequence>RMSLNDHKAGMEGLDKEKINKIIYESSKGSRFYENELKREKQVNERIKRQSEKLGACSEHELAEAMVEADRVVQELESGRDMSRTIVHVDMDAFYAAVEMRDDPSLKDKPMAVGSTSMLSTSNYPARRYGVRAAMPGFIAKKLCPHLIIVPLHFDKYRAVSKIVRGIFREYDPRFVPMSLDEAYLDLTDYLIERQRKTEKRLFYKKVYRQTSPSAGVPSESESSEACGSNTAQESENVPSVAESVGEPIEFGNDVKDVVQEIRFRIENETQLTASAGIACNVLLAKVCTDCNKPNGQFYLKPDREEIVSFVKTLPIRKISGIGRVSEQMLKALGVITCADLFEKRDLLVLLHSDISSRFLIEVALGLGATRLETDRGRKSLGTERTFSEISNPAQLFSECEQLCKAIAVDMNEEGLRPKTVTIKLKTINFELKTRSVSFRQGITSEKELIASAFDLLGKEIKACEPKPLKLRLMGVRLSNFIN</sequence>
<evidence type="ECO:0000256" key="7">
    <source>
        <dbReference type="ARBA" id="ARBA00022679"/>
    </source>
</evidence>
<keyword evidence="13" id="KW-0862">Zinc</keyword>
<dbReference type="EMBL" id="DS469613">
    <property type="protein sequence ID" value="EDO39102.1"/>
    <property type="molecule type" value="Genomic_DNA"/>
</dbReference>
<feature type="domain" description="UmuC" evidence="21">
    <location>
        <begin position="86"/>
        <end position="323"/>
    </location>
</feature>
<dbReference type="PANTHER" id="PTHR11076">
    <property type="entry name" value="DNA REPAIR POLYMERASE UMUC / TRANSFERASE FAMILY MEMBER"/>
    <property type="match status" value="1"/>
</dbReference>
<dbReference type="SUPFAM" id="SSF56672">
    <property type="entry name" value="DNA/RNA polymerases"/>
    <property type="match status" value="1"/>
</dbReference>
<dbReference type="InterPro" id="IPR043128">
    <property type="entry name" value="Rev_trsase/Diguanyl_cyclase"/>
</dbReference>
<keyword evidence="14" id="KW-0460">Magnesium</keyword>
<evidence type="ECO:0000313" key="23">
    <source>
        <dbReference type="Proteomes" id="UP000001593"/>
    </source>
</evidence>
<dbReference type="InParanoid" id="A7SB19"/>
<keyword evidence="18" id="KW-0539">Nucleus</keyword>
<evidence type="ECO:0000256" key="15">
    <source>
        <dbReference type="ARBA" id="ARBA00022932"/>
    </source>
</evidence>
<evidence type="ECO:0000256" key="16">
    <source>
        <dbReference type="ARBA" id="ARBA00023125"/>
    </source>
</evidence>
<evidence type="ECO:0000259" key="21">
    <source>
        <dbReference type="PROSITE" id="PS50173"/>
    </source>
</evidence>
<protein>
    <recommendedName>
        <fullName evidence="5">DNA polymerase kappa</fullName>
        <ecNumber evidence="4">2.7.7.7</ecNumber>
    </recommendedName>
</protein>
<dbReference type="FunFam" id="1.10.150.810:FF:000001">
    <property type="entry name" value="DNA polymerase kappa"/>
    <property type="match status" value="1"/>
</dbReference>
<comment type="similarity">
    <text evidence="3">Belongs to the DNA polymerase type-Y family.</text>
</comment>
<dbReference type="Gene3D" id="3.40.1170.60">
    <property type="match status" value="1"/>
</dbReference>
<feature type="region of interest" description="Disordered" evidence="20">
    <location>
        <begin position="212"/>
        <end position="239"/>
    </location>
</feature>
<keyword evidence="7" id="KW-0808">Transferase</keyword>
<evidence type="ECO:0000256" key="20">
    <source>
        <dbReference type="SAM" id="MobiDB-lite"/>
    </source>
</evidence>
<evidence type="ECO:0000256" key="10">
    <source>
        <dbReference type="ARBA" id="ARBA00022723"/>
    </source>
</evidence>
<evidence type="ECO:0000256" key="3">
    <source>
        <dbReference type="ARBA" id="ARBA00010945"/>
    </source>
</evidence>
<dbReference type="HOGENOM" id="CLU_012348_11_4_1"/>
<dbReference type="PANTHER" id="PTHR11076:SF33">
    <property type="entry name" value="DNA POLYMERASE KAPPA"/>
    <property type="match status" value="1"/>
</dbReference>
<proteinExistence type="inferred from homology"/>
<dbReference type="KEGG" id="nve:5510686"/>
<dbReference type="Pfam" id="PF00817">
    <property type="entry name" value="IMS"/>
    <property type="match status" value="1"/>
</dbReference>
<keyword evidence="23" id="KW-1185">Reference proteome</keyword>
<dbReference type="Gene3D" id="1.10.150.810">
    <property type="match status" value="2"/>
</dbReference>
<keyword evidence="8" id="KW-0548">Nucleotidyltransferase</keyword>